<evidence type="ECO:0000313" key="1">
    <source>
        <dbReference type="EMBL" id="NWJ49148.1"/>
    </source>
</evidence>
<dbReference type="Proteomes" id="UP000521676">
    <property type="component" value="Unassembled WGS sequence"/>
</dbReference>
<accession>A0A8T7MAD5</accession>
<evidence type="ECO:0000313" key="4">
    <source>
        <dbReference type="Proteomes" id="UP001431572"/>
    </source>
</evidence>
<proteinExistence type="predicted"/>
<protein>
    <submittedName>
        <fullName evidence="1">Uncharacterized protein</fullName>
    </submittedName>
</protein>
<name>A0A8T7MAD5_9CHLR</name>
<dbReference type="AlphaFoldDB" id="A0A8T7MAD5"/>
<reference evidence="1 3" key="1">
    <citation type="submission" date="2020-06" db="EMBL/GenBank/DDBJ databases">
        <title>Anoxygenic phototrophic Chloroflexota member uses a Type I reaction center.</title>
        <authorList>
            <person name="Tsuji J.M."/>
            <person name="Shaw N.A."/>
            <person name="Nagashima S."/>
            <person name="Venkiteswaran J."/>
            <person name="Schiff S.L."/>
            <person name="Hanada S."/>
            <person name="Tank M."/>
            <person name="Neufeld J.D."/>
        </authorList>
    </citation>
    <scope>NUCLEOTIDE SEQUENCE [LARGE SCALE GENOMIC DNA]</scope>
    <source>
        <strain evidence="1">L227-S17</strain>
    </source>
</reference>
<organism evidence="1 3">
    <name type="scientific">Candidatus Chlorohelix allophototropha</name>
    <dbReference type="NCBI Taxonomy" id="3003348"/>
    <lineage>
        <taxon>Bacteria</taxon>
        <taxon>Bacillati</taxon>
        <taxon>Chloroflexota</taxon>
        <taxon>Chloroflexia</taxon>
        <taxon>Candidatus Chloroheliales</taxon>
        <taxon>Candidatus Chloroheliaceae</taxon>
        <taxon>Candidatus Chlorohelix</taxon>
    </lineage>
</organism>
<dbReference type="RefSeq" id="WP_341472208.1">
    <property type="nucleotide sequence ID" value="NZ_CP128402.1"/>
</dbReference>
<dbReference type="EMBL" id="JACATZ010000007">
    <property type="protein sequence ID" value="NWJ49148.1"/>
    <property type="molecule type" value="Genomic_DNA"/>
</dbReference>
<dbReference type="Proteomes" id="UP001431572">
    <property type="component" value="Plasmid unnamed2"/>
</dbReference>
<reference evidence="2" key="2">
    <citation type="journal article" date="2024" name="Nature">
        <title>Anoxygenic phototroph of the Chloroflexota uses a type I reaction centre.</title>
        <authorList>
            <person name="Tsuji J.M."/>
            <person name="Shaw N.A."/>
            <person name="Nagashima S."/>
            <person name="Venkiteswaran J.J."/>
            <person name="Schiff S.L."/>
            <person name="Watanabe T."/>
            <person name="Fukui M."/>
            <person name="Hanada S."/>
            <person name="Tank M."/>
            <person name="Neufeld J.D."/>
        </authorList>
    </citation>
    <scope>NUCLEOTIDE SEQUENCE</scope>
    <source>
        <strain evidence="2">L227-S17</strain>
        <plasmid evidence="2 4">unnamed2</plasmid>
    </source>
</reference>
<keyword evidence="4" id="KW-1185">Reference proteome</keyword>
<gene>
    <name evidence="1" type="ORF">HXX08_25100</name>
    <name evidence="2" type="ORF">OZ401_005072</name>
</gene>
<evidence type="ECO:0000313" key="2">
    <source>
        <dbReference type="EMBL" id="WJW70338.1"/>
    </source>
</evidence>
<keyword evidence="2" id="KW-0614">Plasmid</keyword>
<evidence type="ECO:0000313" key="3">
    <source>
        <dbReference type="Proteomes" id="UP000521676"/>
    </source>
</evidence>
<dbReference type="EMBL" id="CP128402">
    <property type="protein sequence ID" value="WJW70338.1"/>
    <property type="molecule type" value="Genomic_DNA"/>
</dbReference>
<sequence length="157" mass="17595">MDKLENPYAYENFPRARLSFRITRRQLWSAIVTRVETRRQENKGRSVFDLQELGNYSDEQLSGLAPAIVDGCEISVTEGFIYCLPPGRIAAVQLFPQDSPALIAFNLFNGLTTLGEAAKQLSTEMDWDIKHSFAYIRGLFLALVLEGVCLPASHVTP</sequence>
<geneLocation type="plasmid" evidence="2 4">
    <name>unnamed2</name>
</geneLocation>